<protein>
    <submittedName>
        <fullName evidence="2">Uncharacterized protein</fullName>
    </submittedName>
</protein>
<organism evidence="2 3">
    <name type="scientific">Phytophthora sojae (strain P6497)</name>
    <name type="common">Soybean stem and root rot agent</name>
    <name type="synonym">Phytophthora megasperma f. sp. glycines</name>
    <dbReference type="NCBI Taxonomy" id="1094619"/>
    <lineage>
        <taxon>Eukaryota</taxon>
        <taxon>Sar</taxon>
        <taxon>Stramenopiles</taxon>
        <taxon>Oomycota</taxon>
        <taxon>Peronosporomycetes</taxon>
        <taxon>Peronosporales</taxon>
        <taxon>Peronosporaceae</taxon>
        <taxon>Phytophthora</taxon>
    </lineage>
</organism>
<dbReference type="KEGG" id="psoj:PHYSODRAFT_337779"/>
<evidence type="ECO:0000313" key="3">
    <source>
        <dbReference type="Proteomes" id="UP000002640"/>
    </source>
</evidence>
<feature type="compositionally biased region" description="Basic and acidic residues" evidence="1">
    <location>
        <begin position="88"/>
        <end position="116"/>
    </location>
</feature>
<accession>G5A267</accession>
<dbReference type="EMBL" id="JH159158">
    <property type="protein sequence ID" value="EGZ11015.1"/>
    <property type="molecule type" value="Genomic_DNA"/>
</dbReference>
<feature type="compositionally biased region" description="Acidic residues" evidence="1">
    <location>
        <begin position="18"/>
        <end position="27"/>
    </location>
</feature>
<reference evidence="2 3" key="1">
    <citation type="journal article" date="2006" name="Science">
        <title>Phytophthora genome sequences uncover evolutionary origins and mechanisms of pathogenesis.</title>
        <authorList>
            <person name="Tyler B.M."/>
            <person name="Tripathy S."/>
            <person name="Zhang X."/>
            <person name="Dehal P."/>
            <person name="Jiang R.H."/>
            <person name="Aerts A."/>
            <person name="Arredondo F.D."/>
            <person name="Baxter L."/>
            <person name="Bensasson D."/>
            <person name="Beynon J.L."/>
            <person name="Chapman J."/>
            <person name="Damasceno C.M."/>
            <person name="Dorrance A.E."/>
            <person name="Dou D."/>
            <person name="Dickerman A.W."/>
            <person name="Dubchak I.L."/>
            <person name="Garbelotto M."/>
            <person name="Gijzen M."/>
            <person name="Gordon S.G."/>
            <person name="Govers F."/>
            <person name="Grunwald N.J."/>
            <person name="Huang W."/>
            <person name="Ivors K.L."/>
            <person name="Jones R.W."/>
            <person name="Kamoun S."/>
            <person name="Krampis K."/>
            <person name="Lamour K.H."/>
            <person name="Lee M.K."/>
            <person name="McDonald W.H."/>
            <person name="Medina M."/>
            <person name="Meijer H.J."/>
            <person name="Nordberg E.K."/>
            <person name="Maclean D.J."/>
            <person name="Ospina-Giraldo M.D."/>
            <person name="Morris P.F."/>
            <person name="Phuntumart V."/>
            <person name="Putnam N.H."/>
            <person name="Rash S."/>
            <person name="Rose J.K."/>
            <person name="Sakihama Y."/>
            <person name="Salamov A.A."/>
            <person name="Savidor A."/>
            <person name="Scheuring C.F."/>
            <person name="Smith B.M."/>
            <person name="Sobral B.W."/>
            <person name="Terry A."/>
            <person name="Torto-Alalibo T.A."/>
            <person name="Win J."/>
            <person name="Xu Z."/>
            <person name="Zhang H."/>
            <person name="Grigoriev I.V."/>
            <person name="Rokhsar D.S."/>
            <person name="Boore J.L."/>
        </authorList>
    </citation>
    <scope>NUCLEOTIDE SEQUENCE [LARGE SCALE GENOMIC DNA]</scope>
    <source>
        <strain evidence="2 3">P6497</strain>
    </source>
</reference>
<dbReference type="InParanoid" id="G5A267"/>
<gene>
    <name evidence="2" type="ORF">PHYSODRAFT_337779</name>
</gene>
<evidence type="ECO:0000313" key="2">
    <source>
        <dbReference type="EMBL" id="EGZ11015.1"/>
    </source>
</evidence>
<dbReference type="AlphaFoldDB" id="G5A267"/>
<sequence length="116" mass="12803">MPSHREVVKVTPAPAENLDGEDDEEDSSSSSTDDEPARKPKRKASSERVRSSSDSSSESASSIKPKRLTYPPSPKRPRPSRSGSTSGKKSDSLRSQARVELEKRKSTLAREKYDEL</sequence>
<evidence type="ECO:0000256" key="1">
    <source>
        <dbReference type="SAM" id="MobiDB-lite"/>
    </source>
</evidence>
<dbReference type="GeneID" id="20647443"/>
<name>G5A267_PHYSP</name>
<feature type="region of interest" description="Disordered" evidence="1">
    <location>
        <begin position="1"/>
        <end position="116"/>
    </location>
</feature>
<dbReference type="RefSeq" id="XP_009533760.1">
    <property type="nucleotide sequence ID" value="XM_009535465.1"/>
</dbReference>
<proteinExistence type="predicted"/>
<keyword evidence="3" id="KW-1185">Reference proteome</keyword>
<feature type="compositionally biased region" description="Low complexity" evidence="1">
    <location>
        <begin position="52"/>
        <end position="62"/>
    </location>
</feature>
<dbReference type="Proteomes" id="UP000002640">
    <property type="component" value="Unassembled WGS sequence"/>
</dbReference>